<feature type="transmembrane region" description="Helical" evidence="12">
    <location>
        <begin position="512"/>
        <end position="529"/>
    </location>
</feature>
<organism evidence="18 19">
    <name type="scientific">Toxocara canis</name>
    <name type="common">Canine roundworm</name>
    <dbReference type="NCBI Taxonomy" id="6265"/>
    <lineage>
        <taxon>Eukaryota</taxon>
        <taxon>Metazoa</taxon>
        <taxon>Ecdysozoa</taxon>
        <taxon>Nematoda</taxon>
        <taxon>Chromadorea</taxon>
        <taxon>Rhabditida</taxon>
        <taxon>Spirurina</taxon>
        <taxon>Ascaridomorpha</taxon>
        <taxon>Ascaridoidea</taxon>
        <taxon>Toxocaridae</taxon>
        <taxon>Toxocara</taxon>
    </lineage>
</organism>
<feature type="domain" description="Piezo THU9 and anchor" evidence="17">
    <location>
        <begin position="2295"/>
        <end position="2533"/>
    </location>
</feature>
<keyword evidence="19" id="KW-1185">Reference proteome</keyword>
<evidence type="ECO:0000259" key="17">
    <source>
        <dbReference type="Pfam" id="PF24874"/>
    </source>
</evidence>
<keyword evidence="3" id="KW-0813">Transport</keyword>
<comment type="similarity">
    <text evidence="2">Belongs to the PIEZO (TC 1.A.75) family.</text>
</comment>
<dbReference type="EMBL" id="JPKZ01002916">
    <property type="protein sequence ID" value="KHN74378.1"/>
    <property type="molecule type" value="Genomic_DNA"/>
</dbReference>
<proteinExistence type="inferred from homology"/>
<feature type="region of interest" description="Disordered" evidence="11">
    <location>
        <begin position="1549"/>
        <end position="1616"/>
    </location>
</feature>
<dbReference type="PANTHER" id="PTHR47049:SF2">
    <property type="entry name" value="PIEZO-TYPE MECHANOSENSITIVE ION CHANNEL HOMOLOG"/>
    <property type="match status" value="1"/>
</dbReference>
<feature type="region of interest" description="Disordered" evidence="11">
    <location>
        <begin position="1804"/>
        <end position="1859"/>
    </location>
</feature>
<dbReference type="InterPro" id="IPR056769">
    <property type="entry name" value="Piezo_TM1-24"/>
</dbReference>
<evidence type="ECO:0000313" key="19">
    <source>
        <dbReference type="Proteomes" id="UP000031036"/>
    </source>
</evidence>
<dbReference type="Pfam" id="PF24874">
    <property type="entry name" value="Piezo_THU9_anchor"/>
    <property type="match status" value="1"/>
</dbReference>
<dbReference type="Proteomes" id="UP000031036">
    <property type="component" value="Unassembled WGS sequence"/>
</dbReference>
<feature type="transmembrane region" description="Helical" evidence="12">
    <location>
        <begin position="863"/>
        <end position="881"/>
    </location>
</feature>
<feature type="domain" description="Piezo transmembrane helical unit" evidence="15">
    <location>
        <begin position="2068"/>
        <end position="2186"/>
    </location>
</feature>
<feature type="transmembrane region" description="Helical" evidence="12">
    <location>
        <begin position="686"/>
        <end position="707"/>
    </location>
</feature>
<feature type="transmembrane region" description="Helical" evidence="12">
    <location>
        <begin position="12"/>
        <end position="30"/>
    </location>
</feature>
<evidence type="ECO:0000259" key="14">
    <source>
        <dbReference type="Pfam" id="PF15917"/>
    </source>
</evidence>
<keyword evidence="8 12" id="KW-0472">Membrane</keyword>
<feature type="transmembrane region" description="Helical" evidence="12">
    <location>
        <begin position="581"/>
        <end position="599"/>
    </location>
</feature>
<feature type="transmembrane region" description="Helical" evidence="12">
    <location>
        <begin position="1097"/>
        <end position="1120"/>
    </location>
</feature>
<feature type="transmembrane region" description="Helical" evidence="12">
    <location>
        <begin position="103"/>
        <end position="122"/>
    </location>
</feature>
<feature type="region of interest" description="Disordered" evidence="11">
    <location>
        <begin position="2220"/>
        <end position="2248"/>
    </location>
</feature>
<comment type="subcellular location">
    <subcellularLocation>
        <location evidence="1">Cell membrane</location>
        <topology evidence="1">Multi-pass membrane protein</topology>
    </subcellularLocation>
</comment>
<evidence type="ECO:0000256" key="5">
    <source>
        <dbReference type="ARBA" id="ARBA00022692"/>
    </source>
</evidence>
<feature type="region of interest" description="Disordered" evidence="11">
    <location>
        <begin position="1760"/>
        <end position="1791"/>
    </location>
</feature>
<dbReference type="InterPro" id="IPR056770">
    <property type="entry name" value="Piezo_THU9_anchor"/>
</dbReference>
<keyword evidence="4" id="KW-1003">Cell membrane</keyword>
<feature type="transmembrane region" description="Helical" evidence="12">
    <location>
        <begin position="2087"/>
        <end position="2106"/>
    </location>
</feature>
<evidence type="ECO:0000313" key="18">
    <source>
        <dbReference type="EMBL" id="KHN74378.1"/>
    </source>
</evidence>
<feature type="transmembrane region" description="Helical" evidence="12">
    <location>
        <begin position="1233"/>
        <end position="1250"/>
    </location>
</feature>
<feature type="transmembrane region" description="Helical" evidence="12">
    <location>
        <begin position="2435"/>
        <end position="2454"/>
    </location>
</feature>
<feature type="transmembrane region" description="Helical" evidence="12">
    <location>
        <begin position="2338"/>
        <end position="2355"/>
    </location>
</feature>
<feature type="domain" description="Piezo TM1-24" evidence="16">
    <location>
        <begin position="8"/>
        <end position="712"/>
    </location>
</feature>
<dbReference type="Pfam" id="PF24871">
    <property type="entry name" value="Piezo_TM1-24"/>
    <property type="match status" value="1"/>
</dbReference>
<dbReference type="GO" id="GO:0008381">
    <property type="term" value="F:mechanosensitive monoatomic ion channel activity"/>
    <property type="evidence" value="ECO:0007669"/>
    <property type="project" value="InterPro"/>
</dbReference>
<feature type="compositionally biased region" description="Basic and acidic residues" evidence="11">
    <location>
        <begin position="1495"/>
        <end position="1507"/>
    </location>
</feature>
<feature type="transmembrane region" description="Helical" evidence="12">
    <location>
        <begin position="2508"/>
        <end position="2532"/>
    </location>
</feature>
<evidence type="ECO:0000256" key="6">
    <source>
        <dbReference type="ARBA" id="ARBA00022989"/>
    </source>
</evidence>
<dbReference type="Pfam" id="PF15917">
    <property type="entry name" value="Piezo_TM25-28"/>
    <property type="match status" value="1"/>
</dbReference>
<feature type="transmembrane region" description="Helical" evidence="12">
    <location>
        <begin position="1256"/>
        <end position="1278"/>
    </location>
</feature>
<feature type="transmembrane region" description="Helical" evidence="12">
    <location>
        <begin position="632"/>
        <end position="653"/>
    </location>
</feature>
<dbReference type="PANTHER" id="PTHR47049">
    <property type="entry name" value="PIEZO-TYPE MECHANOSENSITIVE ION CHANNEL HOMOLOG"/>
    <property type="match status" value="1"/>
</dbReference>
<comment type="caution">
    <text evidence="18">The sequence shown here is derived from an EMBL/GenBank/DDBJ whole genome shotgun (WGS) entry which is preliminary data.</text>
</comment>
<dbReference type="Pfam" id="PF23188">
    <property type="entry name" value="THU_Piezo1"/>
    <property type="match status" value="1"/>
</dbReference>
<evidence type="ECO:0000256" key="11">
    <source>
        <dbReference type="SAM" id="MobiDB-lite"/>
    </source>
</evidence>
<dbReference type="OrthoDB" id="303066at2759"/>
<name>A0A0B2UY28_TOXCA</name>
<feature type="coiled-coil region" evidence="10">
    <location>
        <begin position="1402"/>
        <end position="1429"/>
    </location>
</feature>
<evidence type="ECO:0000259" key="13">
    <source>
        <dbReference type="Pfam" id="PF12166"/>
    </source>
</evidence>
<feature type="transmembrane region" description="Helical" evidence="12">
    <location>
        <begin position="437"/>
        <end position="454"/>
    </location>
</feature>
<feature type="transmembrane region" description="Helical" evidence="12">
    <location>
        <begin position="1074"/>
        <end position="1090"/>
    </location>
</feature>
<dbReference type="OMA" id="CCCLKYL"/>
<feature type="transmembrane region" description="Helical" evidence="12">
    <location>
        <begin position="919"/>
        <end position="939"/>
    </location>
</feature>
<feature type="transmembrane region" description="Helical" evidence="12">
    <location>
        <begin position="2367"/>
        <end position="2388"/>
    </location>
</feature>
<accession>A0A0B2UY28</accession>
<keyword evidence="7" id="KW-0406">Ion transport</keyword>
<feature type="domain" description="Piezo TM25-28" evidence="14">
    <location>
        <begin position="1213"/>
        <end position="1501"/>
    </location>
</feature>
<gene>
    <name evidence="18" type="primary">PIEZO1</name>
    <name evidence="18" type="ORF">Tcan_15827</name>
</gene>
<feature type="transmembrane region" description="Helical" evidence="12">
    <location>
        <begin position="2061"/>
        <end position="2080"/>
    </location>
</feature>
<dbReference type="InterPro" id="IPR056768">
    <property type="entry name" value="THU_Piezo"/>
</dbReference>
<feature type="transmembrane region" description="Helical" evidence="12">
    <location>
        <begin position="2296"/>
        <end position="2318"/>
    </location>
</feature>
<dbReference type="GO" id="GO:0005886">
    <property type="term" value="C:plasma membrane"/>
    <property type="evidence" value="ECO:0007669"/>
    <property type="project" value="UniProtKB-SubCell"/>
</dbReference>
<feature type="transmembrane region" description="Helical" evidence="12">
    <location>
        <begin position="1290"/>
        <end position="1313"/>
    </location>
</feature>
<feature type="transmembrane region" description="Helical" evidence="12">
    <location>
        <begin position="1051"/>
        <end position="1068"/>
    </location>
</feature>
<evidence type="ECO:0000256" key="3">
    <source>
        <dbReference type="ARBA" id="ARBA00022448"/>
    </source>
</evidence>
<feature type="transmembrane region" description="Helical" evidence="12">
    <location>
        <begin position="466"/>
        <end position="483"/>
    </location>
</feature>
<evidence type="ECO:0000256" key="8">
    <source>
        <dbReference type="ARBA" id="ARBA00023136"/>
    </source>
</evidence>
<evidence type="ECO:0000256" key="12">
    <source>
        <dbReference type="SAM" id="Phobius"/>
    </source>
</evidence>
<protein>
    <submittedName>
        <fullName evidence="18">Piezo-type mechanosensitive ion channel component 1</fullName>
    </submittedName>
</protein>
<feature type="transmembrane region" description="Helical" evidence="12">
    <location>
        <begin position="605"/>
        <end position="625"/>
    </location>
</feature>
<evidence type="ECO:0000259" key="15">
    <source>
        <dbReference type="Pfam" id="PF23188"/>
    </source>
</evidence>
<evidence type="ECO:0000256" key="1">
    <source>
        <dbReference type="ARBA" id="ARBA00004651"/>
    </source>
</evidence>
<dbReference type="Pfam" id="PF12166">
    <property type="entry name" value="Piezo_cap"/>
    <property type="match status" value="1"/>
</dbReference>
<feature type="transmembrane region" description="Helical" evidence="12">
    <location>
        <begin position="2394"/>
        <end position="2414"/>
    </location>
</feature>
<evidence type="ECO:0000259" key="16">
    <source>
        <dbReference type="Pfam" id="PF24871"/>
    </source>
</evidence>
<evidence type="ECO:0000256" key="4">
    <source>
        <dbReference type="ARBA" id="ARBA00022475"/>
    </source>
</evidence>
<feature type="compositionally biased region" description="Polar residues" evidence="11">
    <location>
        <begin position="1473"/>
        <end position="1482"/>
    </location>
</feature>
<dbReference type="STRING" id="6265.A0A0B2UY28"/>
<feature type="transmembrane region" description="Helical" evidence="12">
    <location>
        <begin position="169"/>
        <end position="202"/>
    </location>
</feature>
<feature type="non-terminal residue" evidence="18">
    <location>
        <position position="1"/>
    </location>
</feature>
<reference evidence="18 19" key="1">
    <citation type="submission" date="2014-11" db="EMBL/GenBank/DDBJ databases">
        <title>Genetic blueprint of the zoonotic pathogen Toxocara canis.</title>
        <authorList>
            <person name="Zhu X.-Q."/>
            <person name="Korhonen P.K."/>
            <person name="Cai H."/>
            <person name="Young N.D."/>
            <person name="Nejsum P."/>
            <person name="von Samson-Himmelstjerna G."/>
            <person name="Boag P.R."/>
            <person name="Tan P."/>
            <person name="Li Q."/>
            <person name="Min J."/>
            <person name="Yang Y."/>
            <person name="Wang X."/>
            <person name="Fang X."/>
            <person name="Hall R.S."/>
            <person name="Hofmann A."/>
            <person name="Sternberg P.W."/>
            <person name="Jex A.R."/>
            <person name="Gasser R.B."/>
        </authorList>
    </citation>
    <scope>NUCLEOTIDE SEQUENCE [LARGE SCALE GENOMIC DNA]</scope>
    <source>
        <strain evidence="18">PN_DK_2014</strain>
    </source>
</reference>
<keyword evidence="5 12" id="KW-0812">Transmembrane</keyword>
<dbReference type="InterPro" id="IPR031334">
    <property type="entry name" value="Piezo_cap_dom"/>
</dbReference>
<evidence type="ECO:0000256" key="9">
    <source>
        <dbReference type="ARBA" id="ARBA00023303"/>
    </source>
</evidence>
<feature type="transmembrane region" description="Helical" evidence="12">
    <location>
        <begin position="42"/>
        <end position="65"/>
    </location>
</feature>
<feature type="transmembrane region" description="Helical" evidence="12">
    <location>
        <begin position="214"/>
        <end position="233"/>
    </location>
</feature>
<sequence>IFSACTLRINVFSFFYGLFLLFLPFSLSSLNSSDLGHPKRFLLCLTLSSFVFAFAQIAFNAVSWFDFPDENEFNGCVAVVARLREFGLERLSFDDLTNAIGSLAPNVVVFITASLLIIRILLAEHRKGRNLPSAETGKASEKDGQLQTQFLRVVSGSKWSSLMSQLHDVLFCVMLAIAGAMHPSILSSVYFLMSVAIVILWAFDYTPTFTQLKTLRQCVLLYSGCHIALIYLYQMPTMRTFCDPLSTVARLFGLVYLKSSECDPQPSVRVTSYWPWSQMLSPYAYLLLYSLVAIQLRVIQDAELQATEYSQEPSLLLTPDPLAGLGKANRTLLDNGVAEWNGTVIQPQPFTISDSWNRLSVKEPLHDDTERRIMNIGEEDVKITIITLVPKPTLTKEKGVTKSTKRNLMEQVYSMARSQSYVLMLFVMMAWSLLYHSWLTFVLMIVSCVVWMYPNSQGFCLKISPYIAIYAQALVLVQFLYGLDLTQAELPDEKPVFLRQIGFEKSRHSPPWRPILLKFVFTVLFWVTVKQRTIEARRNKEEHRKDVEQSVAVVDNQHEGRPPLQTAVTLSSSTVSYLRQLITKYWVVVNLCLLLAISLQNPVVIYRIIYMAFFQVFVNCFQISFPTWRKSLYAFWTFMVGYCMFVLSLIYTYQFHGFPRLYHQYLGMSEDVLRSFGLERFSSGQLFVRLLTPISFLIFTLIQMNFFHENLMERTGKWEKAFFHNQSRLATMLGKYHKKHTGIFSVLKGAVSPRGDARKRVFAGKSDSSLKNDIKIRVEEPEEERNFPRVKEYMEKIGERCRSFADYHCLIVNYAWRFTEIHIDKAIAFTMLHICVQEISAMNIPYIIYIAVTLPRPKYTKKMSFIAGVWTSFVIVLKMIYQMEFIKEENLSVFCEDVYGVNGTVHAPAWVGLHKTTQVFTYSMNYILLTILLAFRSIVELRQSLHRYEHGEITPIRGILFNDITRKDADVDLCCCLKYLINFFFYRFGLENYILLTILLAFRSIVELRQSLHRYEHGEITPIRGILFNDITRKDADVDLCCCLKYLINFFFYRFGLEVCLMTAVVTIGLRSDMISVIYGAFLLVTLALTREKLARIWPYVTAGLTGSFVWQYILCVGIPKAFCQVYPWTNWDHNMIEWLFLPDFIIPPNPIKLYADFFLLLFVSLQLRVFHIEANERDYVGGSNESVVDRGRGHGRKALLKVKADEKVEVNNAGVPDFIGKSHTLLDRLKRIVFVYLYWLTLSMVFVAGTSRVTLFAFGYVVGCFIFLWVGNSLFLRPIRLALALWNKLVLYNACVIFVKISLQVVGCVYMSQMYKNYCWVLQLFGIACLKTGVRPEKIVDPAILAECSVPHREAGIFYDGVCFLFVLMQRRIFGSEYFKHVVAEIRAQKFIASRGAEIIAKITKKQVEEAERKEDEILSKVKKKMDRIRMKHERELLKLSDAEIERERELSQLSLQEDDDYDEGSMRSPRVSITLSSDASNLPRPGKLIFPPTKEDESDYSHKDASMPTVGPALKRSSGSASHMPFFTPTESVSVQITGEDWRPRLLRKRTQSASDSKVPLRTESMSPTQKHKIRFATRTMTESRDNGEFDSGDECQSASDSKVPLRTESMSPTQKHKIRFATRTMTESRDNGEFDSGDEWLSEEEDKLDADLLEKDVGVKGLGPLQLLNYAFKKGAIKEALKESNEIEEAHTRMEREMEDAFGVADHNAIRRAILRQKARRPKADYDESTFNEESITHREELPSLLRTTLGVAAATGAQSRIKKRPMTSQLSKVPSIHDDSIGPDEELPSLLRTTLGVAAATGAQSRIKKRPMTSQLSKVPSIHDDSIGPDASAEEKQPPEVEEEPPPTTDFGRRRSSVHPLFEAPTIAKSPSSVAGAIEALAVLEMCVVEKQNRDAAQEQERRMSGVQRSRLQQLKLRLTELARNLGTFALLFGRGVIESTIDNLMSLSRDYRYIAHVLTTEKELHKELLINVEDDSQVRSSLCGRRKSILRRTCAEKSKMLTTDESFVQLHRYVQGVEDPSGQPTTANKFDTTLTVAPRSIVRKERDHMFIRLIQALYYVLLSRSEIICYFMIVLNQMHSASVLSMPLPLMTLLWGTLTVPRPSQNFWITMITYTQAMVIIKYIFQFGFFPWNKITASVHPFWAPRIIGIEKKDKYAAWDLALLMALFFHRNILKSIGLWDEKASASNQENTTLRRQSSVVNSMENSPVAVTNNDVSANLEPEDGTTESRRSSSSSSSSLDGALRRKLSSMRFAAEINKRKVLNKTNARLNVIRRFFSVLLNPVDRFPLDLYAPMFLCDVICFLIIIFGYSGFGADGGGVEGGVAAYFEENKVPGTLVSMLILQFVLIILDRAIFLRKFLFAKIVFQVVLVVFVHVWMFFLLPAATDRMFVSSFPCKLFYFTKVVYFLISAKQIQAGYPKRSLGNIITNSYTLINWILYKAFMLIPFLFELRALMDWMWMDTSLGVGDWFMLNDIYSHVSMIKCERNIEEDYPSPKGVKKRPILKYGLGGVLLTAIILIIWFPLVIFSMANTVGTRSLPVECTCKLTIAGFEPLFKSTAQLGDIRELTIEEYDTFQYTYRLSKLAQAYMTDYTNLDVVQANINGNSSSRWDISPPSRAALIQELRGHQRMSLKFEWYFKRAPDENLQFGTAEDFRVINLEPGDSIRLDLADVIADGSKKLIRIPNLLIPMVKVPGEGKSDYVHALLSVHLKAYLFSYL</sequence>
<evidence type="ECO:0000256" key="2">
    <source>
        <dbReference type="ARBA" id="ARBA00007821"/>
    </source>
</evidence>
<evidence type="ECO:0000256" key="10">
    <source>
        <dbReference type="SAM" id="Coils"/>
    </source>
</evidence>
<dbReference type="InterPro" id="IPR027272">
    <property type="entry name" value="Piezo"/>
</dbReference>
<feature type="transmembrane region" description="Helical" evidence="12">
    <location>
        <begin position="2112"/>
        <end position="2130"/>
    </location>
</feature>
<feature type="domain" description="Piezo non-specific cation channel cap" evidence="13">
    <location>
        <begin position="2570"/>
        <end position="2707"/>
    </location>
</feature>
<feature type="region of interest" description="Disordered" evidence="11">
    <location>
        <begin position="1452"/>
        <end position="1523"/>
    </location>
</feature>
<dbReference type="InterPro" id="IPR031805">
    <property type="entry name" value="Piezo_TM25-28"/>
</dbReference>
<evidence type="ECO:0000256" key="7">
    <source>
        <dbReference type="ARBA" id="ARBA00023065"/>
    </source>
</evidence>
<keyword evidence="9" id="KW-0407">Ion channel</keyword>
<keyword evidence="10" id="KW-0175">Coiled coil</keyword>
<keyword evidence="6 12" id="KW-1133">Transmembrane helix</keyword>